<reference evidence="6" key="3">
    <citation type="submission" date="2015-04" db="UniProtKB">
        <authorList>
            <consortium name="EnsemblPlants"/>
        </authorList>
    </citation>
    <scope>IDENTIFICATION</scope>
    <source>
        <strain evidence="6">cv. Jemalong A17</strain>
    </source>
</reference>
<dbReference type="HOGENOM" id="CLU_832535_0_0_1"/>
<sequence>MGFFSFNNSSSRYVGIWYYNVTSAYVWVANREKPIKNREGLASNISKISINNSQAVLLNDGNLILSDRENNKEIWQSFEDPTDTYLPGMKVSASGGSGIGKDATFCSWKSEEDPSFGNYTMSVDSEASPHIVIMEGEKRRWRSGYWDGRVFTALENRDKIRFQLGYDGYERQFRWNEEEKECNVLQSELNKKCEFYNSCGSFAICDMSDSSLCKCIKGFEPKDVKSWDSGNWSKGCKRMIPLKGERGSNSFGGEDGFLVQRILKLPDFARLVSAADSKDCEAMPSDHLVWCLHHCLLVKFVTDSELLEKAETDFQWLERAGCCFLEEIQVSIKG</sequence>
<dbReference type="GO" id="GO:0048544">
    <property type="term" value="P:recognition of pollen"/>
    <property type="evidence" value="ECO:0007669"/>
    <property type="project" value="InterPro"/>
</dbReference>
<dbReference type="InterPro" id="IPR036426">
    <property type="entry name" value="Bulb-type_lectin_dom_sf"/>
</dbReference>
<reference evidence="5 7" key="2">
    <citation type="journal article" date="2014" name="BMC Genomics">
        <title>An improved genome release (version Mt4.0) for the model legume Medicago truncatula.</title>
        <authorList>
            <person name="Tang H."/>
            <person name="Krishnakumar V."/>
            <person name="Bidwell S."/>
            <person name="Rosen B."/>
            <person name="Chan A."/>
            <person name="Zhou S."/>
            <person name="Gentzbittel L."/>
            <person name="Childs K.L."/>
            <person name="Yandell M."/>
            <person name="Gundlach H."/>
            <person name="Mayer K.F."/>
            <person name="Schwartz D.C."/>
            <person name="Town C.D."/>
        </authorList>
    </citation>
    <scope>GENOME REANNOTATION</scope>
    <source>
        <strain evidence="5">A17</strain>
        <strain evidence="6 7">cv. Jemalong A17</strain>
    </source>
</reference>
<feature type="domain" description="Bulb-type lectin" evidence="4">
    <location>
        <begin position="1"/>
        <end position="112"/>
    </location>
</feature>
<dbReference type="SUPFAM" id="SSF51110">
    <property type="entry name" value="alpha-D-mannose-specific plant lectins"/>
    <property type="match status" value="1"/>
</dbReference>
<keyword evidence="1" id="KW-0732">Signal</keyword>
<name>A0A072VF88_MEDTR</name>
<accession>A0A072VF88</accession>
<keyword evidence="7" id="KW-1185">Reference proteome</keyword>
<dbReference type="InterPro" id="IPR000858">
    <property type="entry name" value="S_locus_glycoprot_dom"/>
</dbReference>
<evidence type="ECO:0000256" key="3">
    <source>
        <dbReference type="ARBA" id="ARBA00023180"/>
    </source>
</evidence>
<dbReference type="AlphaFoldDB" id="A0A072VF88"/>
<dbReference type="Proteomes" id="UP000002051">
    <property type="component" value="Unassembled WGS sequence"/>
</dbReference>
<dbReference type="PROSITE" id="PS50927">
    <property type="entry name" value="BULB_LECTIN"/>
    <property type="match status" value="1"/>
</dbReference>
<protein>
    <submittedName>
        <fullName evidence="5">S-locus lectin kinase family protein, putative</fullName>
    </submittedName>
</protein>
<evidence type="ECO:0000313" key="7">
    <source>
        <dbReference type="Proteomes" id="UP000002051"/>
    </source>
</evidence>
<evidence type="ECO:0000256" key="2">
    <source>
        <dbReference type="ARBA" id="ARBA00023157"/>
    </source>
</evidence>
<keyword evidence="5" id="KW-0418">Kinase</keyword>
<keyword evidence="5" id="KW-0808">Transferase</keyword>
<keyword evidence="3" id="KW-0325">Glycoprotein</keyword>
<dbReference type="Pfam" id="PF00954">
    <property type="entry name" value="S_locus_glycop"/>
    <property type="match status" value="1"/>
</dbReference>
<dbReference type="PANTHER" id="PTHR32444">
    <property type="entry name" value="BULB-TYPE LECTIN DOMAIN-CONTAINING PROTEIN"/>
    <property type="match status" value="1"/>
</dbReference>
<dbReference type="Pfam" id="PF01453">
    <property type="entry name" value="B_lectin"/>
    <property type="match status" value="1"/>
</dbReference>
<evidence type="ECO:0000256" key="1">
    <source>
        <dbReference type="ARBA" id="ARBA00022729"/>
    </source>
</evidence>
<dbReference type="GO" id="GO:0016301">
    <property type="term" value="F:kinase activity"/>
    <property type="evidence" value="ECO:0007669"/>
    <property type="project" value="UniProtKB-KW"/>
</dbReference>
<dbReference type="STRING" id="3880.A0A072VF88"/>
<keyword evidence="2" id="KW-1015">Disulfide bond</keyword>
<evidence type="ECO:0000259" key="4">
    <source>
        <dbReference type="PROSITE" id="PS50927"/>
    </source>
</evidence>
<evidence type="ECO:0000313" key="5">
    <source>
        <dbReference type="EMBL" id="KEH40699.1"/>
    </source>
</evidence>
<dbReference type="SMART" id="SM00108">
    <property type="entry name" value="B_lectin"/>
    <property type="match status" value="1"/>
</dbReference>
<evidence type="ECO:0000313" key="6">
    <source>
        <dbReference type="EnsemblPlants" id="KEH40699"/>
    </source>
</evidence>
<dbReference type="EnsemblPlants" id="KEH40699">
    <property type="protein sequence ID" value="KEH40699"/>
    <property type="gene ID" value="MTR_1g033510"/>
</dbReference>
<reference evidence="5 7" key="1">
    <citation type="journal article" date="2011" name="Nature">
        <title>The Medicago genome provides insight into the evolution of rhizobial symbioses.</title>
        <authorList>
            <person name="Young N.D."/>
            <person name="Debelle F."/>
            <person name="Oldroyd G.E."/>
            <person name="Geurts R."/>
            <person name="Cannon S.B."/>
            <person name="Udvardi M.K."/>
            <person name="Benedito V.A."/>
            <person name="Mayer K.F."/>
            <person name="Gouzy J."/>
            <person name="Schoof H."/>
            <person name="Van de Peer Y."/>
            <person name="Proost S."/>
            <person name="Cook D.R."/>
            <person name="Meyers B.C."/>
            <person name="Spannagl M."/>
            <person name="Cheung F."/>
            <person name="De Mita S."/>
            <person name="Krishnakumar V."/>
            <person name="Gundlach H."/>
            <person name="Zhou S."/>
            <person name="Mudge J."/>
            <person name="Bharti A.K."/>
            <person name="Murray J.D."/>
            <person name="Naoumkina M.A."/>
            <person name="Rosen B."/>
            <person name="Silverstein K.A."/>
            <person name="Tang H."/>
            <person name="Rombauts S."/>
            <person name="Zhao P.X."/>
            <person name="Zhou P."/>
            <person name="Barbe V."/>
            <person name="Bardou P."/>
            <person name="Bechner M."/>
            <person name="Bellec A."/>
            <person name="Berger A."/>
            <person name="Berges H."/>
            <person name="Bidwell S."/>
            <person name="Bisseling T."/>
            <person name="Choisne N."/>
            <person name="Couloux A."/>
            <person name="Denny R."/>
            <person name="Deshpande S."/>
            <person name="Dai X."/>
            <person name="Doyle J.J."/>
            <person name="Dudez A.M."/>
            <person name="Farmer A.D."/>
            <person name="Fouteau S."/>
            <person name="Franken C."/>
            <person name="Gibelin C."/>
            <person name="Gish J."/>
            <person name="Goldstein S."/>
            <person name="Gonzalez A.J."/>
            <person name="Green P.J."/>
            <person name="Hallab A."/>
            <person name="Hartog M."/>
            <person name="Hua A."/>
            <person name="Humphray S.J."/>
            <person name="Jeong D.H."/>
            <person name="Jing Y."/>
            <person name="Jocker A."/>
            <person name="Kenton S.M."/>
            <person name="Kim D.J."/>
            <person name="Klee K."/>
            <person name="Lai H."/>
            <person name="Lang C."/>
            <person name="Lin S."/>
            <person name="Macmil S.L."/>
            <person name="Magdelenat G."/>
            <person name="Matthews L."/>
            <person name="McCorrison J."/>
            <person name="Monaghan E.L."/>
            <person name="Mun J.H."/>
            <person name="Najar F.Z."/>
            <person name="Nicholson C."/>
            <person name="Noirot C."/>
            <person name="O'Bleness M."/>
            <person name="Paule C.R."/>
            <person name="Poulain J."/>
            <person name="Prion F."/>
            <person name="Qin B."/>
            <person name="Qu C."/>
            <person name="Retzel E.F."/>
            <person name="Riddle C."/>
            <person name="Sallet E."/>
            <person name="Samain S."/>
            <person name="Samson N."/>
            <person name="Sanders I."/>
            <person name="Saurat O."/>
            <person name="Scarpelli C."/>
            <person name="Schiex T."/>
            <person name="Segurens B."/>
            <person name="Severin A.J."/>
            <person name="Sherrier D.J."/>
            <person name="Shi R."/>
            <person name="Sims S."/>
            <person name="Singer S.R."/>
            <person name="Sinharoy S."/>
            <person name="Sterck L."/>
            <person name="Viollet A."/>
            <person name="Wang B.B."/>
            <person name="Wang K."/>
            <person name="Wang M."/>
            <person name="Wang X."/>
            <person name="Warfsmann J."/>
            <person name="Weissenbach J."/>
            <person name="White D.D."/>
            <person name="White J.D."/>
            <person name="Wiley G.B."/>
            <person name="Wincker P."/>
            <person name="Xing Y."/>
            <person name="Yang L."/>
            <person name="Yao Z."/>
            <person name="Ying F."/>
            <person name="Zhai J."/>
            <person name="Zhou L."/>
            <person name="Zuber A."/>
            <person name="Denarie J."/>
            <person name="Dixon R.A."/>
            <person name="May G.D."/>
            <person name="Schwartz D.C."/>
            <person name="Rogers J."/>
            <person name="Quetier F."/>
            <person name="Town C.D."/>
            <person name="Roe B.A."/>
        </authorList>
    </citation>
    <scope>NUCLEOTIDE SEQUENCE [LARGE SCALE GENOMIC DNA]</scope>
    <source>
        <strain evidence="5">A17</strain>
        <strain evidence="6 7">cv. Jemalong A17</strain>
    </source>
</reference>
<gene>
    <name evidence="5" type="ordered locus">MTR_1g033510</name>
</gene>
<dbReference type="EMBL" id="CM001217">
    <property type="protein sequence ID" value="KEH40699.1"/>
    <property type="molecule type" value="Genomic_DNA"/>
</dbReference>
<proteinExistence type="predicted"/>
<dbReference type="InterPro" id="IPR001480">
    <property type="entry name" value="Bulb-type_lectin_dom"/>
</dbReference>
<organism evidence="5 7">
    <name type="scientific">Medicago truncatula</name>
    <name type="common">Barrel medic</name>
    <name type="synonym">Medicago tribuloides</name>
    <dbReference type="NCBI Taxonomy" id="3880"/>
    <lineage>
        <taxon>Eukaryota</taxon>
        <taxon>Viridiplantae</taxon>
        <taxon>Streptophyta</taxon>
        <taxon>Embryophyta</taxon>
        <taxon>Tracheophyta</taxon>
        <taxon>Spermatophyta</taxon>
        <taxon>Magnoliopsida</taxon>
        <taxon>eudicotyledons</taxon>
        <taxon>Gunneridae</taxon>
        <taxon>Pentapetalae</taxon>
        <taxon>rosids</taxon>
        <taxon>fabids</taxon>
        <taxon>Fabales</taxon>
        <taxon>Fabaceae</taxon>
        <taxon>Papilionoideae</taxon>
        <taxon>50 kb inversion clade</taxon>
        <taxon>NPAAA clade</taxon>
        <taxon>Hologalegina</taxon>
        <taxon>IRL clade</taxon>
        <taxon>Trifolieae</taxon>
        <taxon>Medicago</taxon>
    </lineage>
</organism>
<dbReference type="PANTHER" id="PTHR32444:SF242">
    <property type="entry name" value="G-TYPE LECTIN S-RECEPTOR-LIKE SERINE_THREONINE-PROTEIN KINASE RKS1"/>
    <property type="match status" value="1"/>
</dbReference>